<dbReference type="AlphaFoldDB" id="A0A8H5GFR3"/>
<sequence length="141" mass="15439">MTPQQQPPCLPPTSTPTPTSTTPPPPESSDPPSSPPSIALPPSTEFNYSSPGIFLSSSLQCPAFIPSPSTTLPQPTTPSTTTIQLISRDIQWSTVHINHSTNRHSNSFYQYRHYRLGGVVGLSVVALLVWFLLRKRRQSES</sequence>
<evidence type="ECO:0000313" key="4">
    <source>
        <dbReference type="Proteomes" id="UP000559027"/>
    </source>
</evidence>
<feature type="region of interest" description="Disordered" evidence="1">
    <location>
        <begin position="1"/>
        <end position="45"/>
    </location>
</feature>
<comment type="caution">
    <text evidence="3">The sequence shown here is derived from an EMBL/GenBank/DDBJ whole genome shotgun (WGS) entry which is preliminary data.</text>
</comment>
<dbReference type="Proteomes" id="UP000559027">
    <property type="component" value="Unassembled WGS sequence"/>
</dbReference>
<keyword evidence="4" id="KW-1185">Reference proteome</keyword>
<keyword evidence="2" id="KW-1133">Transmembrane helix</keyword>
<reference evidence="3 4" key="1">
    <citation type="journal article" date="2020" name="ISME J.">
        <title>Uncovering the hidden diversity of litter-decomposition mechanisms in mushroom-forming fungi.</title>
        <authorList>
            <person name="Floudas D."/>
            <person name="Bentzer J."/>
            <person name="Ahren D."/>
            <person name="Johansson T."/>
            <person name="Persson P."/>
            <person name="Tunlid A."/>
        </authorList>
    </citation>
    <scope>NUCLEOTIDE SEQUENCE [LARGE SCALE GENOMIC DNA]</scope>
    <source>
        <strain evidence="3 4">CBS 146.42</strain>
    </source>
</reference>
<accession>A0A8H5GFR3</accession>
<feature type="compositionally biased region" description="Pro residues" evidence="1">
    <location>
        <begin position="1"/>
        <end position="39"/>
    </location>
</feature>
<feature type="transmembrane region" description="Helical" evidence="2">
    <location>
        <begin position="114"/>
        <end position="133"/>
    </location>
</feature>
<dbReference type="EMBL" id="JAACJO010000001">
    <property type="protein sequence ID" value="KAF5363974.1"/>
    <property type="molecule type" value="Genomic_DNA"/>
</dbReference>
<proteinExistence type="predicted"/>
<name>A0A8H5GFR3_9AGAR</name>
<organism evidence="3 4">
    <name type="scientific">Leucocoprinus leucothites</name>
    <dbReference type="NCBI Taxonomy" id="201217"/>
    <lineage>
        <taxon>Eukaryota</taxon>
        <taxon>Fungi</taxon>
        <taxon>Dikarya</taxon>
        <taxon>Basidiomycota</taxon>
        <taxon>Agaricomycotina</taxon>
        <taxon>Agaricomycetes</taxon>
        <taxon>Agaricomycetidae</taxon>
        <taxon>Agaricales</taxon>
        <taxon>Agaricineae</taxon>
        <taxon>Agaricaceae</taxon>
        <taxon>Leucocoprinus</taxon>
    </lineage>
</organism>
<evidence type="ECO:0000256" key="2">
    <source>
        <dbReference type="SAM" id="Phobius"/>
    </source>
</evidence>
<gene>
    <name evidence="3" type="ORF">D9756_000027</name>
</gene>
<keyword evidence="2" id="KW-0812">Transmembrane</keyword>
<keyword evidence="2" id="KW-0472">Membrane</keyword>
<evidence type="ECO:0000313" key="3">
    <source>
        <dbReference type="EMBL" id="KAF5363974.1"/>
    </source>
</evidence>
<evidence type="ECO:0000256" key="1">
    <source>
        <dbReference type="SAM" id="MobiDB-lite"/>
    </source>
</evidence>
<protein>
    <submittedName>
        <fullName evidence="3">Uncharacterized protein</fullName>
    </submittedName>
</protein>